<keyword evidence="3" id="KW-1185">Reference proteome</keyword>
<gene>
    <name evidence="2" type="ORF">D9X91_04680</name>
</gene>
<dbReference type="RefSeq" id="WP_121679401.1">
    <property type="nucleotide sequence ID" value="NZ_RCVZ01000002.1"/>
</dbReference>
<accession>A0A3L7K5T4</accession>
<proteinExistence type="predicted"/>
<evidence type="ECO:0000259" key="1">
    <source>
        <dbReference type="Pfam" id="PF06983"/>
    </source>
</evidence>
<dbReference type="EMBL" id="RCVZ01000002">
    <property type="protein sequence ID" value="RLQ97451.1"/>
    <property type="molecule type" value="Genomic_DNA"/>
</dbReference>
<reference evidence="2 3" key="1">
    <citation type="submission" date="2018-10" db="EMBL/GenBank/DDBJ databases">
        <title>Falsibacillus sp. genome draft.</title>
        <authorList>
            <person name="Shi S."/>
        </authorList>
    </citation>
    <scope>NUCLEOTIDE SEQUENCE [LARGE SCALE GENOMIC DNA]</scope>
    <source>
        <strain evidence="2 3">GY 10110</strain>
    </source>
</reference>
<name>A0A3L7K5T4_9BACI</name>
<dbReference type="PANTHER" id="PTHR33990:SF1">
    <property type="entry name" value="PROTEIN YJDN"/>
    <property type="match status" value="1"/>
</dbReference>
<dbReference type="Proteomes" id="UP000276770">
    <property type="component" value="Unassembled WGS sequence"/>
</dbReference>
<organism evidence="2 3">
    <name type="scientific">Falsibacillus albus</name>
    <dbReference type="NCBI Taxonomy" id="2478915"/>
    <lineage>
        <taxon>Bacteria</taxon>
        <taxon>Bacillati</taxon>
        <taxon>Bacillota</taxon>
        <taxon>Bacilli</taxon>
        <taxon>Bacillales</taxon>
        <taxon>Bacillaceae</taxon>
        <taxon>Falsibacillus</taxon>
    </lineage>
</organism>
<dbReference type="InterPro" id="IPR028973">
    <property type="entry name" value="PhnB-like"/>
</dbReference>
<evidence type="ECO:0000313" key="3">
    <source>
        <dbReference type="Proteomes" id="UP000276770"/>
    </source>
</evidence>
<dbReference type="PANTHER" id="PTHR33990">
    <property type="entry name" value="PROTEIN YJDN-RELATED"/>
    <property type="match status" value="1"/>
</dbReference>
<evidence type="ECO:0000313" key="2">
    <source>
        <dbReference type="EMBL" id="RLQ97451.1"/>
    </source>
</evidence>
<feature type="domain" description="PhnB-like" evidence="1">
    <location>
        <begin position="2"/>
        <end position="130"/>
    </location>
</feature>
<dbReference type="OrthoDB" id="9795306at2"/>
<dbReference type="SUPFAM" id="SSF54593">
    <property type="entry name" value="Glyoxalase/Bleomycin resistance protein/Dihydroxybiphenyl dioxygenase"/>
    <property type="match status" value="1"/>
</dbReference>
<dbReference type="InterPro" id="IPR029068">
    <property type="entry name" value="Glyas_Bleomycin-R_OHBP_Dase"/>
</dbReference>
<dbReference type="AlphaFoldDB" id="A0A3L7K5T4"/>
<dbReference type="CDD" id="cd06588">
    <property type="entry name" value="PhnB_like"/>
    <property type="match status" value="1"/>
</dbReference>
<dbReference type="Pfam" id="PF06983">
    <property type="entry name" value="3-dmu-9_3-mt"/>
    <property type="match status" value="1"/>
</dbReference>
<dbReference type="Gene3D" id="3.10.180.10">
    <property type="entry name" value="2,3-Dihydroxybiphenyl 1,2-Dioxygenase, domain 1"/>
    <property type="match status" value="1"/>
</dbReference>
<sequence length="134" mass="15033">MIKPYLLFNRECEEAFQMYQEAFDGEMKAIQKYGDMPPNPNFPISDDDKGLVLHAELKITEAGHIMGSDTREEHGGSEKVAVSVELDNEGKALKAWEVLKNGGTVLMDLQPTFFAKLHGSVKDTYGVSWMFTVM</sequence>
<protein>
    <submittedName>
        <fullName evidence="2">VOC family protein</fullName>
    </submittedName>
</protein>
<comment type="caution">
    <text evidence="2">The sequence shown here is derived from an EMBL/GenBank/DDBJ whole genome shotgun (WGS) entry which is preliminary data.</text>
</comment>